<accession>A0A7Y7QH88</accession>
<evidence type="ECO:0000313" key="2">
    <source>
        <dbReference type="Proteomes" id="UP000542889"/>
    </source>
</evidence>
<dbReference type="AlphaFoldDB" id="A0A7Y7QH88"/>
<comment type="caution">
    <text evidence="1">The sequence shown here is derived from an EMBL/GenBank/DDBJ whole genome shotgun (WGS) entry which is preliminary data.</text>
</comment>
<proteinExistence type="predicted"/>
<evidence type="ECO:0008006" key="3">
    <source>
        <dbReference type="Google" id="ProtNLM"/>
    </source>
</evidence>
<dbReference type="Proteomes" id="UP000542889">
    <property type="component" value="Unassembled WGS sequence"/>
</dbReference>
<gene>
    <name evidence="1" type="ORF">HWN39_10565</name>
</gene>
<reference evidence="1 2" key="1">
    <citation type="submission" date="2020-06" db="EMBL/GenBank/DDBJ databases">
        <title>Lactobacillus rhamnosus QC,genome.</title>
        <authorList>
            <person name="Yi H."/>
            <person name="Jin M."/>
        </authorList>
    </citation>
    <scope>NUCLEOTIDE SEQUENCE [LARGE SCALE GENOMIC DNA]</scope>
    <source>
        <strain evidence="1 2">QC</strain>
    </source>
</reference>
<name>A0A7Y7QH88_LACRH</name>
<evidence type="ECO:0000313" key="1">
    <source>
        <dbReference type="EMBL" id="NVO88921.1"/>
    </source>
</evidence>
<dbReference type="EMBL" id="JABXWP010000016">
    <property type="protein sequence ID" value="NVO88921.1"/>
    <property type="molecule type" value="Genomic_DNA"/>
</dbReference>
<organism evidence="1 2">
    <name type="scientific">Lacticaseibacillus rhamnosus</name>
    <name type="common">Lactobacillus rhamnosus</name>
    <dbReference type="NCBI Taxonomy" id="47715"/>
    <lineage>
        <taxon>Bacteria</taxon>
        <taxon>Bacillati</taxon>
        <taxon>Bacillota</taxon>
        <taxon>Bacilli</taxon>
        <taxon>Lactobacillales</taxon>
        <taxon>Lactobacillaceae</taxon>
        <taxon>Lacticaseibacillus</taxon>
    </lineage>
</organism>
<protein>
    <recommendedName>
        <fullName evidence="3">Phage protein</fullName>
    </recommendedName>
</protein>
<sequence length="245" mass="27351">MTEEKDALQYTGEQAVTAAEKRIITKGSRQFLINGNGDVEEYRPDDGARDALHVHTLTAVVDYIKQTQERLKSRLIVQINDQNNVNVFGELDKFGNRETLLTASALHPNYRFGDWLDQEEFMIALQSQFVDAGDRGLLMKLVGNLKDKASKTLVDDGVTQIATAQTGVASVSEVKVPNPVVLQPYRTFLEVEQPASQFVFRLHNGPSIGLFEADGSQWRNEAINNIDHYLSDALKDDSDRVTILA</sequence>
<dbReference type="RefSeq" id="WP_176818364.1">
    <property type="nucleotide sequence ID" value="NZ_JABXWP010000016.1"/>
</dbReference>